<keyword evidence="5" id="KW-0862">Zinc</keyword>
<dbReference type="PANTHER" id="PTHR24391">
    <property type="entry name" value="HISTONE H4 TRANSCRIPTION FACTOR-RELATED"/>
    <property type="match status" value="1"/>
</dbReference>
<evidence type="ECO:0000256" key="6">
    <source>
        <dbReference type="ARBA" id="ARBA00023125"/>
    </source>
</evidence>
<keyword evidence="3" id="KW-0677">Repeat</keyword>
<dbReference type="PROSITE" id="PS50157">
    <property type="entry name" value="ZINC_FINGER_C2H2_2"/>
    <property type="match status" value="5"/>
</dbReference>
<keyword evidence="2" id="KW-0479">Metal-binding</keyword>
<organism evidence="10 11">
    <name type="scientific">Caerostris darwini</name>
    <dbReference type="NCBI Taxonomy" id="1538125"/>
    <lineage>
        <taxon>Eukaryota</taxon>
        <taxon>Metazoa</taxon>
        <taxon>Ecdysozoa</taxon>
        <taxon>Arthropoda</taxon>
        <taxon>Chelicerata</taxon>
        <taxon>Arachnida</taxon>
        <taxon>Araneae</taxon>
        <taxon>Araneomorphae</taxon>
        <taxon>Entelegynae</taxon>
        <taxon>Araneoidea</taxon>
        <taxon>Araneidae</taxon>
        <taxon>Caerostris</taxon>
    </lineage>
</organism>
<dbReference type="GO" id="GO:0005634">
    <property type="term" value="C:nucleus"/>
    <property type="evidence" value="ECO:0007669"/>
    <property type="project" value="UniProtKB-SubCell"/>
</dbReference>
<dbReference type="SMART" id="SM00355">
    <property type="entry name" value="ZnF_C2H2"/>
    <property type="match status" value="10"/>
</dbReference>
<keyword evidence="4 8" id="KW-0863">Zinc-finger</keyword>
<evidence type="ECO:0000256" key="7">
    <source>
        <dbReference type="ARBA" id="ARBA00023242"/>
    </source>
</evidence>
<dbReference type="InterPro" id="IPR036236">
    <property type="entry name" value="Znf_C2H2_sf"/>
</dbReference>
<dbReference type="AlphaFoldDB" id="A0AAV4MX22"/>
<feature type="domain" description="C2H2-type" evidence="9">
    <location>
        <begin position="216"/>
        <end position="243"/>
    </location>
</feature>
<dbReference type="Gene3D" id="3.30.160.60">
    <property type="entry name" value="Classic Zinc Finger"/>
    <property type="match status" value="4"/>
</dbReference>
<dbReference type="GO" id="GO:0045892">
    <property type="term" value="P:negative regulation of DNA-templated transcription"/>
    <property type="evidence" value="ECO:0007669"/>
    <property type="project" value="UniProtKB-ARBA"/>
</dbReference>
<dbReference type="PROSITE" id="PS00028">
    <property type="entry name" value="ZINC_FINGER_C2H2_1"/>
    <property type="match status" value="5"/>
</dbReference>
<evidence type="ECO:0000313" key="10">
    <source>
        <dbReference type="EMBL" id="GIX76989.1"/>
    </source>
</evidence>
<evidence type="ECO:0000256" key="5">
    <source>
        <dbReference type="ARBA" id="ARBA00022833"/>
    </source>
</evidence>
<dbReference type="GO" id="GO:0008270">
    <property type="term" value="F:zinc ion binding"/>
    <property type="evidence" value="ECO:0007669"/>
    <property type="project" value="UniProtKB-KW"/>
</dbReference>
<feature type="domain" description="C2H2-type" evidence="9">
    <location>
        <begin position="299"/>
        <end position="329"/>
    </location>
</feature>
<reference evidence="10 11" key="1">
    <citation type="submission" date="2021-06" db="EMBL/GenBank/DDBJ databases">
        <title>Caerostris darwini draft genome.</title>
        <authorList>
            <person name="Kono N."/>
            <person name="Arakawa K."/>
        </authorList>
    </citation>
    <scope>NUCLEOTIDE SEQUENCE [LARGE SCALE GENOMIC DNA]</scope>
</reference>
<comment type="caution">
    <text evidence="10">The sequence shown here is derived from an EMBL/GenBank/DDBJ whole genome shotgun (WGS) entry which is preliminary data.</text>
</comment>
<protein>
    <submittedName>
        <fullName evidence="10">Histone H4 transcription factor</fullName>
    </submittedName>
</protein>
<dbReference type="InterPro" id="IPR013087">
    <property type="entry name" value="Znf_C2H2_type"/>
</dbReference>
<accession>A0AAV4MX22</accession>
<dbReference type="EMBL" id="BPLQ01000978">
    <property type="protein sequence ID" value="GIX76989.1"/>
    <property type="molecule type" value="Genomic_DNA"/>
</dbReference>
<evidence type="ECO:0000256" key="3">
    <source>
        <dbReference type="ARBA" id="ARBA00022737"/>
    </source>
</evidence>
<evidence type="ECO:0000256" key="8">
    <source>
        <dbReference type="PROSITE-ProRule" id="PRU00042"/>
    </source>
</evidence>
<dbReference type="SUPFAM" id="SSF57667">
    <property type="entry name" value="beta-beta-alpha zinc fingers"/>
    <property type="match status" value="4"/>
</dbReference>
<evidence type="ECO:0000313" key="11">
    <source>
        <dbReference type="Proteomes" id="UP001054837"/>
    </source>
</evidence>
<comment type="subcellular location">
    <subcellularLocation>
        <location evidence="1">Nucleus</location>
    </subcellularLocation>
</comment>
<feature type="domain" description="C2H2-type" evidence="9">
    <location>
        <begin position="146"/>
        <end position="183"/>
    </location>
</feature>
<dbReference type="Pfam" id="PF00096">
    <property type="entry name" value="zf-C2H2"/>
    <property type="match status" value="3"/>
</dbReference>
<dbReference type="PANTHER" id="PTHR24391:SF18">
    <property type="entry name" value="EG:115C2.6 PROTEIN"/>
    <property type="match status" value="1"/>
</dbReference>
<dbReference type="GO" id="GO:0000981">
    <property type="term" value="F:DNA-binding transcription factor activity, RNA polymerase II-specific"/>
    <property type="evidence" value="ECO:0007669"/>
    <property type="project" value="TreeGrafter"/>
</dbReference>
<dbReference type="Proteomes" id="UP001054837">
    <property type="component" value="Unassembled WGS sequence"/>
</dbReference>
<gene>
    <name evidence="10" type="primary">HINFP</name>
    <name evidence="10" type="ORF">CDAR_539711</name>
</gene>
<proteinExistence type="predicted"/>
<keyword evidence="6" id="KW-0238">DNA-binding</keyword>
<dbReference type="InterPro" id="IPR051574">
    <property type="entry name" value="ZnF_E-box_Homeobox"/>
</dbReference>
<keyword evidence="11" id="KW-1185">Reference proteome</keyword>
<feature type="domain" description="C2H2-type" evidence="9">
    <location>
        <begin position="332"/>
        <end position="360"/>
    </location>
</feature>
<name>A0AAV4MX22_9ARAC</name>
<evidence type="ECO:0000256" key="2">
    <source>
        <dbReference type="ARBA" id="ARBA00022723"/>
    </source>
</evidence>
<evidence type="ECO:0000256" key="4">
    <source>
        <dbReference type="ARBA" id="ARBA00022771"/>
    </source>
</evidence>
<feature type="domain" description="C2H2-type" evidence="9">
    <location>
        <begin position="242"/>
        <end position="270"/>
    </location>
</feature>
<evidence type="ECO:0000256" key="1">
    <source>
        <dbReference type="ARBA" id="ARBA00004123"/>
    </source>
</evidence>
<dbReference type="GO" id="GO:0000978">
    <property type="term" value="F:RNA polymerase II cis-regulatory region sequence-specific DNA binding"/>
    <property type="evidence" value="ECO:0007669"/>
    <property type="project" value="TreeGrafter"/>
</dbReference>
<evidence type="ECO:0000259" key="9">
    <source>
        <dbReference type="PROSITE" id="PS50157"/>
    </source>
</evidence>
<keyword evidence="7" id="KW-0539">Nucleus</keyword>
<sequence length="608" mass="70177">MEQIWTPSEKKKVAYASEKLCLICEWEECDVVEADIEIFLCHITKEHLTKLNADDLHCHWKDCEGFTETLPELRRHILLHGFHAKIKCYGANFQIRKNISDCLSSIQSRNIVPELPEPLICCWEDCMLEFESPEHFYRHVDSHAMYDCKKYGNPLCLWQDCKRTFVDTFKVKEHLRSHTQEKLVACPTCGGMFASRTKFYDHILRQQSSDGASDVYVCEYCPNKFNSERLLRDHMRHHVNHYKCPYCDMTCPTPSDLGAHISYRHSEEKPHSCQYCDFRCKNESDLRKHLESHSMVPTYKCPVENCTYASRSQTCYRAHYRKIHEGKSSLTYSCHLCEKVFSRGNYLTKHLLKKHKFRWPSGHCRFRYCLNEEGVYRLQTVRYESLELSQEMMGENSELISQGDEDIDDPNVINISQKYIETGNQVSNNITITESQTLINNASTSIDMSNNSIVLNLEGGNNALNQEGMSVVCIPYVTENKTSEEQQPVLIKILEMPSAIDQSLLQSNSYYVQNCNLSGVQPVVQTVASPINHSLLQSSNHYVQDSEFSEVQSIMQDLVTPIEESDDNYFVNNCNPPENLAASQNSTNIVKFESFEVISEVENTSETF</sequence>